<dbReference type="Proteomes" id="UP000320209">
    <property type="component" value="Unassembled WGS sequence"/>
</dbReference>
<evidence type="ECO:0000256" key="1">
    <source>
        <dbReference type="SAM" id="SignalP"/>
    </source>
</evidence>
<evidence type="ECO:0000313" key="2">
    <source>
        <dbReference type="EMBL" id="TQL66316.1"/>
    </source>
</evidence>
<gene>
    <name evidence="2" type="ORF">FB381_0168</name>
</gene>
<feature type="chain" id="PRO_5021989253" evidence="1">
    <location>
        <begin position="28"/>
        <end position="283"/>
    </location>
</feature>
<dbReference type="PANTHER" id="PTHR32015:SF1">
    <property type="entry name" value="LIPASE"/>
    <property type="match status" value="1"/>
</dbReference>
<keyword evidence="3" id="KW-1185">Reference proteome</keyword>
<reference evidence="2 3" key="1">
    <citation type="submission" date="2019-06" db="EMBL/GenBank/DDBJ databases">
        <title>Sequencing the genomes of 1000 actinobacteria strains.</title>
        <authorList>
            <person name="Klenk H.-P."/>
        </authorList>
    </citation>
    <scope>NUCLEOTIDE SEQUENCE [LARGE SCALE GENOMIC DNA]</scope>
    <source>
        <strain evidence="2 3">DSM 25218</strain>
    </source>
</reference>
<dbReference type="GO" id="GO:0016298">
    <property type="term" value="F:lipase activity"/>
    <property type="evidence" value="ECO:0007669"/>
    <property type="project" value="TreeGrafter"/>
</dbReference>
<dbReference type="Gene3D" id="3.40.50.1820">
    <property type="entry name" value="alpha/beta hydrolase"/>
    <property type="match status" value="1"/>
</dbReference>
<dbReference type="InterPro" id="IPR002918">
    <property type="entry name" value="Lipase_EstA/Esterase_EstB"/>
</dbReference>
<feature type="signal peptide" evidence="1">
    <location>
        <begin position="1"/>
        <end position="27"/>
    </location>
</feature>
<dbReference type="RefSeq" id="WP_141778536.1">
    <property type="nucleotide sequence ID" value="NZ_VFOV01000001.1"/>
</dbReference>
<evidence type="ECO:0000313" key="3">
    <source>
        <dbReference type="Proteomes" id="UP000320209"/>
    </source>
</evidence>
<dbReference type="EMBL" id="VFOV01000001">
    <property type="protein sequence ID" value="TQL66316.1"/>
    <property type="molecule type" value="Genomic_DNA"/>
</dbReference>
<protein>
    <submittedName>
        <fullName evidence="2">Lipase (Class 2)</fullName>
    </submittedName>
</protein>
<proteinExistence type="predicted"/>
<accession>A0A543A1E7</accession>
<comment type="caution">
    <text evidence="2">The sequence shown here is derived from an EMBL/GenBank/DDBJ whole genome shotgun (WGS) entry which is preliminary data.</text>
</comment>
<dbReference type="InterPro" id="IPR029058">
    <property type="entry name" value="AB_hydrolase_fold"/>
</dbReference>
<dbReference type="OrthoDB" id="8871309at2"/>
<dbReference type="AlphaFoldDB" id="A0A543A1E7"/>
<dbReference type="SUPFAM" id="SSF53474">
    <property type="entry name" value="alpha/beta-Hydrolases"/>
    <property type="match status" value="1"/>
</dbReference>
<dbReference type="PANTHER" id="PTHR32015">
    <property type="entry name" value="FASTING INDUCED LIPASE"/>
    <property type="match status" value="1"/>
</dbReference>
<dbReference type="Pfam" id="PF01674">
    <property type="entry name" value="Lipase_2"/>
    <property type="match status" value="1"/>
</dbReference>
<dbReference type="GO" id="GO:0016042">
    <property type="term" value="P:lipid catabolic process"/>
    <property type="evidence" value="ECO:0007669"/>
    <property type="project" value="InterPro"/>
</dbReference>
<sequence length="283" mass="29606">MKKIVTCLATALVAVLASLAVAAPATAAPTSGINDWTCRPSAAHPEPVVLWHGLGSSGDVGMLLLSQHLKSQGYCVYYKTYGTTHWGPFIGGLASMRESAVELDEFVEKVRASTGAKKVSIAGHSEGTTVPAYYLKFLGGDKVVKHFVGFGSNFKGSTLGGLQQLADLLGFRPILDAGGCTSCNEFAPNSEFMKDLNEGGVSVPGPSYTSIVTKYDEVVTPYTSGILAPASNVNNVVLQDVCAVDLSGHLGLAWDPNVFALVTNALDPANAKPVGCVPMPWLS</sequence>
<organism evidence="2 3">
    <name type="scientific">Nocardioides albertanoniae</name>
    <dbReference type="NCBI Taxonomy" id="1175486"/>
    <lineage>
        <taxon>Bacteria</taxon>
        <taxon>Bacillati</taxon>
        <taxon>Actinomycetota</taxon>
        <taxon>Actinomycetes</taxon>
        <taxon>Propionibacteriales</taxon>
        <taxon>Nocardioidaceae</taxon>
        <taxon>Nocardioides</taxon>
    </lineage>
</organism>
<name>A0A543A1E7_9ACTN</name>
<keyword evidence="1" id="KW-0732">Signal</keyword>